<feature type="binding site" evidence="6 9">
    <location>
        <position position="273"/>
    </location>
    <ligand>
        <name>Mg(2+)</name>
        <dbReference type="ChEBI" id="CHEBI:18420"/>
    </ligand>
</feature>
<comment type="caution">
    <text evidence="12">The sequence shown here is derived from an EMBL/GenBank/DDBJ whole genome shotgun (WGS) entry which is preliminary data.</text>
</comment>
<reference evidence="12 13" key="1">
    <citation type="submission" date="2016-08" db="EMBL/GenBank/DDBJ databases">
        <title>New Insights into Marine Group III Euryarchaeota, from dark to light.</title>
        <authorList>
            <person name="Haro-Moreno J.M."/>
            <person name="Rodriguez-Valera F."/>
            <person name="Lopez-Garcia P."/>
            <person name="Moreira D."/>
            <person name="Martin-Cuadrado A.B."/>
        </authorList>
    </citation>
    <scope>NUCLEOTIDE SEQUENCE [LARGE SCALE GENOMIC DNA]</scope>
    <source>
        <strain evidence="12">CG-Bathy1</strain>
    </source>
</reference>
<feature type="binding site" evidence="6">
    <location>
        <position position="374"/>
    </location>
    <ligand>
        <name>(2R)-2-phosphoglycerate</name>
        <dbReference type="ChEBI" id="CHEBI:58289"/>
    </ligand>
</feature>
<keyword evidence="6" id="KW-0964">Secreted</keyword>
<dbReference type="CDD" id="cd03313">
    <property type="entry name" value="enolase"/>
    <property type="match status" value="1"/>
</dbReference>
<feature type="binding site" evidence="8">
    <location>
        <begin position="350"/>
        <end position="353"/>
    </location>
    <ligand>
        <name>substrate</name>
    </ligand>
</feature>
<dbReference type="InterPro" id="IPR000941">
    <property type="entry name" value="Enolase"/>
</dbReference>
<dbReference type="GO" id="GO:0005576">
    <property type="term" value="C:extracellular region"/>
    <property type="evidence" value="ECO:0007669"/>
    <property type="project" value="UniProtKB-SubCell"/>
</dbReference>
<comment type="pathway">
    <text evidence="1 6">Carbohydrate degradation; glycolysis; pyruvate from D-glyceraldehyde 3-phosphate: step 4/5.</text>
</comment>
<feature type="domain" description="Enolase N-terminal" evidence="11">
    <location>
        <begin position="3"/>
        <end position="124"/>
    </location>
</feature>
<dbReference type="GO" id="GO:0000287">
    <property type="term" value="F:magnesium ion binding"/>
    <property type="evidence" value="ECO:0007669"/>
    <property type="project" value="UniProtKB-UniRule"/>
</dbReference>
<dbReference type="Proteomes" id="UP000183815">
    <property type="component" value="Unassembled WGS sequence"/>
</dbReference>
<sequence length="397" mass="43115">MIIERINFRKIIDSRGNLAIEVDIETTSGNGRCAAPAGASTGIYEAQAYPESGINQGIKIAQKEVLPKLIGMNVENQEHIDQTLIEIDGTDNFSRIGGNIAVAISLASAKAAANGKQIELYKYLKNVDEIKIPAPMGNVLGGGAHAVGGTDIQEFLVTSFCDNIMDAMLANVAVHSRVKNKLKKRLPKHALGKGDEGAWVAPLSNLEALEIVVESAKEIGEERSVEIKTGLDMAASEFFINNKYEYKEMSLTSEEQINWVAEIIDKYDLYSVEDPIDQEDFDGWAELTSKTNALIIGDDLYTTNRNRIEIGIGKKSTNAVLIKPNQIGTLTETRKAIEMAHGAGMVTVISHRSGETTDSTISHLGVAFGCHAIKTGSVGGERIAKLNELVRIEEEMK</sequence>
<dbReference type="SMART" id="SM01192">
    <property type="entry name" value="Enolase_C"/>
    <property type="match status" value="1"/>
</dbReference>
<comment type="similarity">
    <text evidence="2 6">Belongs to the enolase family.</text>
</comment>
<comment type="cofactor">
    <cofactor evidence="9">
        <name>Mg(2+)</name>
        <dbReference type="ChEBI" id="CHEBI:18420"/>
    </cofactor>
    <text evidence="9">Mg(2+) is required for catalysis and for stabilizing the dimer.</text>
</comment>
<dbReference type="PIRSF" id="PIRSF001400">
    <property type="entry name" value="Enolase"/>
    <property type="match status" value="1"/>
</dbReference>
<dbReference type="SFLD" id="SFLDS00001">
    <property type="entry name" value="Enolase"/>
    <property type="match status" value="1"/>
</dbReference>
<dbReference type="InterPro" id="IPR020811">
    <property type="entry name" value="Enolase_N"/>
</dbReference>
<feature type="binding site" evidence="6">
    <location>
        <position position="323"/>
    </location>
    <ligand>
        <name>(2R)-2-phosphoglycerate</name>
        <dbReference type="ChEBI" id="CHEBI:58289"/>
    </ligand>
</feature>
<evidence type="ECO:0000256" key="4">
    <source>
        <dbReference type="ARBA" id="ARBA00023152"/>
    </source>
</evidence>
<organism evidence="12 13">
    <name type="scientific">Marine Group III euryarchaeote CG-Bathy1</name>
    <dbReference type="NCBI Taxonomy" id="1889001"/>
    <lineage>
        <taxon>Archaea</taxon>
        <taxon>Methanobacteriati</taxon>
        <taxon>Thermoplasmatota</taxon>
        <taxon>Thermoplasmata</taxon>
        <taxon>Candidatus Thermoprofundales</taxon>
    </lineage>
</organism>
<dbReference type="EC" id="4.2.1.11" evidence="6"/>
<evidence type="ECO:0000256" key="2">
    <source>
        <dbReference type="ARBA" id="ARBA00009604"/>
    </source>
</evidence>
<keyword evidence="5 6" id="KW-0456">Lyase</keyword>
<feature type="binding site" evidence="6 9">
    <location>
        <position position="298"/>
    </location>
    <ligand>
        <name>Mg(2+)</name>
        <dbReference type="ChEBI" id="CHEBI:18420"/>
    </ligand>
</feature>
<dbReference type="SFLD" id="SFLDG00178">
    <property type="entry name" value="enolase"/>
    <property type="match status" value="1"/>
</dbReference>
<comment type="function">
    <text evidence="6">Catalyzes the reversible conversion of 2-phosphoglycerate (2-PG) into phosphoenolpyruvate (PEP). It is essential for the degradation of carbohydrates via glycolysis.</text>
</comment>
<dbReference type="GO" id="GO:0009986">
    <property type="term" value="C:cell surface"/>
    <property type="evidence" value="ECO:0007669"/>
    <property type="project" value="UniProtKB-SubCell"/>
</dbReference>
<keyword evidence="12" id="KW-0670">Pyruvate</keyword>
<feature type="binding site" evidence="8">
    <location>
        <position position="145"/>
    </location>
    <ligand>
        <name>substrate</name>
    </ligand>
</feature>
<dbReference type="EMBL" id="MIYU01000001">
    <property type="protein sequence ID" value="OIR20249.1"/>
    <property type="molecule type" value="Genomic_DNA"/>
</dbReference>
<name>A0A1J5TGZ7_9ARCH</name>
<dbReference type="PANTHER" id="PTHR11902:SF1">
    <property type="entry name" value="ENOLASE"/>
    <property type="match status" value="1"/>
</dbReference>
<evidence type="ECO:0000256" key="8">
    <source>
        <dbReference type="PIRSR" id="PIRSR001400-2"/>
    </source>
</evidence>
<dbReference type="PANTHER" id="PTHR11902">
    <property type="entry name" value="ENOLASE"/>
    <property type="match status" value="1"/>
</dbReference>
<dbReference type="InterPro" id="IPR036849">
    <property type="entry name" value="Enolase-like_C_sf"/>
</dbReference>
<keyword evidence="4 6" id="KW-0324">Glycolysis</keyword>
<evidence type="ECO:0000313" key="12">
    <source>
        <dbReference type="EMBL" id="OIR20249.1"/>
    </source>
</evidence>
<dbReference type="GO" id="GO:0000015">
    <property type="term" value="C:phosphopyruvate hydratase complex"/>
    <property type="evidence" value="ECO:0007669"/>
    <property type="project" value="InterPro"/>
</dbReference>
<feature type="binding site" evidence="8">
    <location>
        <position position="374"/>
    </location>
    <ligand>
        <name>substrate</name>
    </ligand>
</feature>
<dbReference type="SUPFAM" id="SSF51604">
    <property type="entry name" value="Enolase C-terminal domain-like"/>
    <property type="match status" value="1"/>
</dbReference>
<dbReference type="HAMAP" id="MF_00318">
    <property type="entry name" value="Enolase"/>
    <property type="match status" value="1"/>
</dbReference>
<feature type="binding site" evidence="8">
    <location>
        <position position="298"/>
    </location>
    <ligand>
        <name>substrate</name>
    </ligand>
</feature>
<feature type="binding site" evidence="6">
    <location>
        <position position="353"/>
    </location>
    <ligand>
        <name>(2R)-2-phosphoglycerate</name>
        <dbReference type="ChEBI" id="CHEBI:58289"/>
    </ligand>
</feature>
<accession>A0A1J5TGZ7</accession>
<feature type="binding site" evidence="8">
    <location>
        <position position="273"/>
    </location>
    <ligand>
        <name>substrate</name>
    </ligand>
</feature>
<evidence type="ECO:0000256" key="9">
    <source>
        <dbReference type="PIRSR" id="PIRSR001400-3"/>
    </source>
</evidence>
<dbReference type="Pfam" id="PF03952">
    <property type="entry name" value="Enolase_N"/>
    <property type="match status" value="1"/>
</dbReference>
<comment type="catalytic activity">
    <reaction evidence="6">
        <text>(2R)-2-phosphoglycerate = phosphoenolpyruvate + H2O</text>
        <dbReference type="Rhea" id="RHEA:10164"/>
        <dbReference type="ChEBI" id="CHEBI:15377"/>
        <dbReference type="ChEBI" id="CHEBI:58289"/>
        <dbReference type="ChEBI" id="CHEBI:58702"/>
        <dbReference type="EC" id="4.2.1.11"/>
    </reaction>
</comment>
<dbReference type="GO" id="GO:0004634">
    <property type="term" value="F:phosphopyruvate hydratase activity"/>
    <property type="evidence" value="ECO:0007669"/>
    <property type="project" value="UniProtKB-UniRule"/>
</dbReference>
<dbReference type="Gene3D" id="3.20.20.120">
    <property type="entry name" value="Enolase-like C-terminal domain"/>
    <property type="match status" value="1"/>
</dbReference>
<evidence type="ECO:0000259" key="10">
    <source>
        <dbReference type="SMART" id="SM01192"/>
    </source>
</evidence>
<dbReference type="Pfam" id="PF00113">
    <property type="entry name" value="Enolase_C"/>
    <property type="match status" value="1"/>
</dbReference>
<comment type="cofactor">
    <cofactor evidence="6">
        <name>Mg(2+)</name>
        <dbReference type="ChEBI" id="CHEBI:18420"/>
    </cofactor>
    <text evidence="6">Binds a second Mg(2+) ion via substrate during catalysis.</text>
</comment>
<keyword evidence="6 9" id="KW-0479">Metal-binding</keyword>
<dbReference type="SFLD" id="SFLDF00002">
    <property type="entry name" value="enolase"/>
    <property type="match status" value="1"/>
</dbReference>
<dbReference type="SUPFAM" id="SSF54826">
    <property type="entry name" value="Enolase N-terminal domain-like"/>
    <property type="match status" value="1"/>
</dbReference>
<keyword evidence="3 6" id="KW-0460">Magnesium</keyword>
<dbReference type="PROSITE" id="PS00164">
    <property type="entry name" value="ENOLASE"/>
    <property type="match status" value="1"/>
</dbReference>
<evidence type="ECO:0000256" key="3">
    <source>
        <dbReference type="ARBA" id="ARBA00022842"/>
    </source>
</evidence>
<dbReference type="Gene3D" id="3.30.390.10">
    <property type="entry name" value="Enolase-like, N-terminal domain"/>
    <property type="match status" value="1"/>
</dbReference>
<dbReference type="InterPro" id="IPR029017">
    <property type="entry name" value="Enolase-like_N"/>
</dbReference>
<evidence type="ECO:0000256" key="6">
    <source>
        <dbReference type="HAMAP-Rule" id="MF_00318"/>
    </source>
</evidence>
<keyword evidence="6" id="KW-0963">Cytoplasm</keyword>
<feature type="binding site" evidence="8">
    <location>
        <position position="154"/>
    </location>
    <ligand>
        <name>substrate</name>
    </ligand>
</feature>
<comment type="subcellular location">
    <subcellularLocation>
        <location evidence="6">Cytoplasm</location>
    </subcellularLocation>
    <subcellularLocation>
        <location evidence="6">Secreted</location>
    </subcellularLocation>
    <subcellularLocation>
        <location evidence="6">Cell surface</location>
    </subcellularLocation>
    <text evidence="6">Fractions of enolase are present in both the cytoplasm and on the cell surface.</text>
</comment>
<dbReference type="InterPro" id="IPR020810">
    <property type="entry name" value="Enolase_C"/>
</dbReference>
<dbReference type="AlphaFoldDB" id="A0A1J5TGZ7"/>
<feature type="binding site" evidence="6">
    <location>
        <position position="352"/>
    </location>
    <ligand>
        <name>(2R)-2-phosphoglycerate</name>
        <dbReference type="ChEBI" id="CHEBI:58289"/>
    </ligand>
</feature>
<dbReference type="PRINTS" id="PR00148">
    <property type="entry name" value="ENOLASE"/>
</dbReference>
<evidence type="ECO:0000256" key="7">
    <source>
        <dbReference type="PIRSR" id="PIRSR001400-1"/>
    </source>
</evidence>
<gene>
    <name evidence="6" type="primary">eno</name>
    <name evidence="12" type="ORF">BEU04_00080</name>
</gene>
<protein>
    <recommendedName>
        <fullName evidence="6">Enolase</fullName>
        <ecNumber evidence="6">4.2.1.11</ecNumber>
    </recommendedName>
    <alternativeName>
        <fullName evidence="6">2-phospho-D-glycerate hydro-lyase</fullName>
    </alternativeName>
    <alternativeName>
        <fullName evidence="6">2-phosphoglycerate dehydratase</fullName>
    </alternativeName>
</protein>
<feature type="active site" description="Proton acceptor" evidence="6 7">
    <location>
        <position position="323"/>
    </location>
</feature>
<evidence type="ECO:0000313" key="13">
    <source>
        <dbReference type="Proteomes" id="UP000183815"/>
    </source>
</evidence>
<feature type="binding site" evidence="6 9">
    <location>
        <position position="232"/>
    </location>
    <ligand>
        <name>Mg(2+)</name>
        <dbReference type="ChEBI" id="CHEBI:18420"/>
    </ligand>
</feature>
<dbReference type="GO" id="GO:0006096">
    <property type="term" value="P:glycolytic process"/>
    <property type="evidence" value="ECO:0007669"/>
    <property type="project" value="UniProtKB-UniRule"/>
</dbReference>
<proteinExistence type="inferred from homology"/>
<feature type="domain" description="Enolase C-terminal TIM barrel" evidence="10">
    <location>
        <begin position="129"/>
        <end position="397"/>
    </location>
</feature>
<evidence type="ECO:0000256" key="5">
    <source>
        <dbReference type="ARBA" id="ARBA00023239"/>
    </source>
</evidence>
<dbReference type="SMART" id="SM01193">
    <property type="entry name" value="Enolase_N"/>
    <property type="match status" value="1"/>
</dbReference>
<evidence type="ECO:0000256" key="1">
    <source>
        <dbReference type="ARBA" id="ARBA00005031"/>
    </source>
</evidence>
<feature type="active site" description="Proton donor" evidence="6 7">
    <location>
        <position position="196"/>
    </location>
</feature>
<feature type="binding site" evidence="6">
    <location>
        <position position="153"/>
    </location>
    <ligand>
        <name>(2R)-2-phosphoglycerate</name>
        <dbReference type="ChEBI" id="CHEBI:58289"/>
    </ligand>
</feature>
<dbReference type="InterPro" id="IPR020809">
    <property type="entry name" value="Enolase_CS"/>
</dbReference>
<dbReference type="UniPathway" id="UPA00109">
    <property type="reaction ID" value="UER00187"/>
</dbReference>
<evidence type="ECO:0000259" key="11">
    <source>
        <dbReference type="SMART" id="SM01193"/>
    </source>
</evidence>